<name>A0A8J2P1C1_9HEXA</name>
<evidence type="ECO:0000256" key="4">
    <source>
        <dbReference type="RuleBase" id="RU363097"/>
    </source>
</evidence>
<dbReference type="InterPro" id="IPR026055">
    <property type="entry name" value="FAR"/>
</dbReference>
<comment type="caution">
    <text evidence="7">The sequence shown here is derived from an EMBL/GenBank/DDBJ whole genome shotgun (WGS) entry which is preliminary data.</text>
</comment>
<accession>A0A8J2P1C1</accession>
<evidence type="ECO:0000256" key="1">
    <source>
        <dbReference type="ARBA" id="ARBA00005928"/>
    </source>
</evidence>
<comment type="function">
    <text evidence="4">Catalyzes the reduction of fatty acyl-CoA to fatty alcohols.</text>
</comment>
<keyword evidence="2 4" id="KW-0444">Lipid biosynthesis</keyword>
<evidence type="ECO:0000259" key="5">
    <source>
        <dbReference type="Pfam" id="PF03015"/>
    </source>
</evidence>
<evidence type="ECO:0000256" key="3">
    <source>
        <dbReference type="ARBA" id="ARBA00023098"/>
    </source>
</evidence>
<dbReference type="AlphaFoldDB" id="A0A8J2P1C1"/>
<dbReference type="Proteomes" id="UP000708208">
    <property type="component" value="Unassembled WGS sequence"/>
</dbReference>
<dbReference type="EMBL" id="CAJVCH010160551">
    <property type="protein sequence ID" value="CAG7728240.1"/>
    <property type="molecule type" value="Genomic_DNA"/>
</dbReference>
<dbReference type="Pfam" id="PF07993">
    <property type="entry name" value="NAD_binding_4"/>
    <property type="match status" value="1"/>
</dbReference>
<gene>
    <name evidence="7" type="ORF">AFUS01_LOCUS17034</name>
</gene>
<dbReference type="GO" id="GO:0080019">
    <property type="term" value="F:alcohol-forming very long-chain fatty acyl-CoA reductase activity"/>
    <property type="evidence" value="ECO:0007669"/>
    <property type="project" value="InterPro"/>
</dbReference>
<dbReference type="InterPro" id="IPR033640">
    <property type="entry name" value="FAR_C"/>
</dbReference>
<keyword evidence="4" id="KW-0560">Oxidoreductase</keyword>
<feature type="domain" description="Fatty acyl-CoA reductase C-terminal" evidence="5">
    <location>
        <begin position="362"/>
        <end position="454"/>
    </location>
</feature>
<evidence type="ECO:0000313" key="8">
    <source>
        <dbReference type="Proteomes" id="UP000708208"/>
    </source>
</evidence>
<organism evidence="7 8">
    <name type="scientific">Allacma fusca</name>
    <dbReference type="NCBI Taxonomy" id="39272"/>
    <lineage>
        <taxon>Eukaryota</taxon>
        <taxon>Metazoa</taxon>
        <taxon>Ecdysozoa</taxon>
        <taxon>Arthropoda</taxon>
        <taxon>Hexapoda</taxon>
        <taxon>Collembola</taxon>
        <taxon>Symphypleona</taxon>
        <taxon>Sminthuridae</taxon>
        <taxon>Allacma</taxon>
    </lineage>
</organism>
<dbReference type="PANTHER" id="PTHR11011:SF45">
    <property type="entry name" value="FATTY ACYL-COA REDUCTASE CG8306-RELATED"/>
    <property type="match status" value="1"/>
</dbReference>
<keyword evidence="4" id="KW-0521">NADP</keyword>
<feature type="transmembrane region" description="Helical" evidence="4">
    <location>
        <begin position="360"/>
        <end position="378"/>
    </location>
</feature>
<dbReference type="GO" id="GO:0102965">
    <property type="term" value="F:alcohol-forming long-chain fatty acyl-CoA reductase activity"/>
    <property type="evidence" value="ECO:0007669"/>
    <property type="project" value="UniProtKB-EC"/>
</dbReference>
<sequence length="494" mass="55629">MLSMEATSNFTLPGFFANKSVFLTGATGYVGRALLEKILRGCPEVAKVFVLVRGEHGKSPEERINEILGTTLFQRVRDMELDLLKKVIPVSGDVTFDGLGISPEDSLALREEISVVIHSAANVNFGAGLKELLKANLEGTQNTLEWAKQLTNLKAFVYISTAFSNSDQLKIEEKVYPTRIDPRAAMKLYSVDLPEALVDAIIPQLLGDHKLEYTFTKNLAEGLIQESRFDLPVCIVRPAVVGPAYQEPFPGWIDNFKGFTGGFHAMSKGIVRVFYTNKSGTVDIVPIDLVVNLTIAAAMSRSINQSKEVQVFNCSTSDHPYVNVKDIAVEAIKQCPPNKIYWYPSVIMVRSRLLARILDFFLHYMLALIADGVLVLIGKRPKTSVTEIYDKMKKLEALTLKLVEVEYDISIENTKDLYKKLTPEDQDLFNFDICGVNQNSYIQRGVYGLRRYAAGEKDEHLPAARENMRRYYWYYMASWGVFFLIVTLLIRLFA</sequence>
<keyword evidence="4" id="KW-0812">Transmembrane</keyword>
<dbReference type="PANTHER" id="PTHR11011">
    <property type="entry name" value="MALE STERILITY PROTEIN 2-RELATED"/>
    <property type="match status" value="1"/>
</dbReference>
<dbReference type="OrthoDB" id="429813at2759"/>
<dbReference type="CDD" id="cd09071">
    <property type="entry name" value="FAR_C"/>
    <property type="match status" value="1"/>
</dbReference>
<evidence type="ECO:0000259" key="6">
    <source>
        <dbReference type="Pfam" id="PF07993"/>
    </source>
</evidence>
<comment type="catalytic activity">
    <reaction evidence="4">
        <text>a long-chain fatty acyl-CoA + 2 NADPH + 2 H(+) = a long-chain primary fatty alcohol + 2 NADP(+) + CoA</text>
        <dbReference type="Rhea" id="RHEA:52716"/>
        <dbReference type="ChEBI" id="CHEBI:15378"/>
        <dbReference type="ChEBI" id="CHEBI:57287"/>
        <dbReference type="ChEBI" id="CHEBI:57783"/>
        <dbReference type="ChEBI" id="CHEBI:58349"/>
        <dbReference type="ChEBI" id="CHEBI:77396"/>
        <dbReference type="ChEBI" id="CHEBI:83139"/>
        <dbReference type="EC" id="1.2.1.84"/>
    </reaction>
</comment>
<dbReference type="GO" id="GO:0005777">
    <property type="term" value="C:peroxisome"/>
    <property type="evidence" value="ECO:0007669"/>
    <property type="project" value="TreeGrafter"/>
</dbReference>
<dbReference type="Pfam" id="PF03015">
    <property type="entry name" value="Sterile"/>
    <property type="match status" value="1"/>
</dbReference>
<keyword evidence="8" id="KW-1185">Reference proteome</keyword>
<comment type="similarity">
    <text evidence="1 4">Belongs to the fatty acyl-CoA reductase family.</text>
</comment>
<evidence type="ECO:0000313" key="7">
    <source>
        <dbReference type="EMBL" id="CAG7728240.1"/>
    </source>
</evidence>
<dbReference type="InterPro" id="IPR013120">
    <property type="entry name" value="FAR_NAD-bd"/>
</dbReference>
<dbReference type="EC" id="1.2.1.84" evidence="4"/>
<evidence type="ECO:0000256" key="2">
    <source>
        <dbReference type="ARBA" id="ARBA00022516"/>
    </source>
</evidence>
<proteinExistence type="inferred from homology"/>
<keyword evidence="3 4" id="KW-0443">Lipid metabolism</keyword>
<dbReference type="CDD" id="cd05236">
    <property type="entry name" value="FAR-N_SDR_e"/>
    <property type="match status" value="1"/>
</dbReference>
<dbReference type="GO" id="GO:0035336">
    <property type="term" value="P:long-chain fatty-acyl-CoA metabolic process"/>
    <property type="evidence" value="ECO:0007669"/>
    <property type="project" value="TreeGrafter"/>
</dbReference>
<keyword evidence="4" id="KW-0472">Membrane</keyword>
<feature type="domain" description="Thioester reductase (TE)" evidence="6">
    <location>
        <begin position="23"/>
        <end position="293"/>
    </location>
</feature>
<protein>
    <recommendedName>
        <fullName evidence="4">Fatty acyl-CoA reductase</fullName>
        <ecNumber evidence="4">1.2.1.84</ecNumber>
    </recommendedName>
</protein>
<feature type="transmembrane region" description="Helical" evidence="4">
    <location>
        <begin position="472"/>
        <end position="493"/>
    </location>
</feature>
<reference evidence="7" key="1">
    <citation type="submission" date="2021-06" db="EMBL/GenBank/DDBJ databases">
        <authorList>
            <person name="Hodson N. C."/>
            <person name="Mongue J. A."/>
            <person name="Jaron S. K."/>
        </authorList>
    </citation>
    <scope>NUCLEOTIDE SEQUENCE</scope>
</reference>
<keyword evidence="4" id="KW-1133">Transmembrane helix</keyword>